<evidence type="ECO:0000256" key="11">
    <source>
        <dbReference type="PIRSR" id="PIRSR606687-1"/>
    </source>
</evidence>
<feature type="binding site" evidence="13">
    <location>
        <begin position="217"/>
        <end position="220"/>
    </location>
    <ligand>
        <name>GTP</name>
        <dbReference type="ChEBI" id="CHEBI:37565"/>
    </ligand>
</feature>
<evidence type="ECO:0000256" key="7">
    <source>
        <dbReference type="ARBA" id="ARBA00022892"/>
    </source>
</evidence>
<feature type="compositionally biased region" description="Basic residues" evidence="16">
    <location>
        <begin position="60"/>
        <end position="71"/>
    </location>
</feature>
<keyword evidence="11" id="KW-0479">Metal-binding</keyword>
<feature type="region of interest" description="Disordered" evidence="16">
    <location>
        <begin position="1"/>
        <end position="82"/>
    </location>
</feature>
<gene>
    <name evidence="17" type="ORF">URODEC1_LOCUS42235</name>
</gene>
<feature type="binding site" evidence="11">
    <location>
        <position position="117"/>
    </location>
    <ligand>
        <name>Mg(2+)</name>
        <dbReference type="ChEBI" id="CHEBI:18420"/>
    </ligand>
</feature>
<keyword evidence="5 12" id="KW-0547">Nucleotide-binding</keyword>
<evidence type="ECO:0008006" key="19">
    <source>
        <dbReference type="Google" id="ProtNLM"/>
    </source>
</evidence>
<evidence type="ECO:0000256" key="16">
    <source>
        <dbReference type="SAM" id="MobiDB-lite"/>
    </source>
</evidence>
<dbReference type="CDD" id="cd00879">
    <property type="entry name" value="Sar1"/>
    <property type="match status" value="1"/>
</dbReference>
<evidence type="ECO:0000313" key="17">
    <source>
        <dbReference type="EMBL" id="CAL4956920.1"/>
    </source>
</evidence>
<reference evidence="18" key="1">
    <citation type="submission" date="2024-06" db="EMBL/GenBank/DDBJ databases">
        <authorList>
            <person name="Ryan C."/>
        </authorList>
    </citation>
    <scope>NUCLEOTIDE SEQUENCE [LARGE SCALE GENOMIC DNA]</scope>
</reference>
<protein>
    <recommendedName>
        <fullName evidence="19">GTP-binding protein SAR1A</fullName>
    </recommendedName>
</protein>
<comment type="similarity">
    <text evidence="3 15">Belongs to the small GTPase superfamily. SAR1 family.</text>
</comment>
<dbReference type="InterPro" id="IPR005225">
    <property type="entry name" value="Small_GTP-bd"/>
</dbReference>
<evidence type="ECO:0000256" key="2">
    <source>
        <dbReference type="ARBA" id="ARBA00004555"/>
    </source>
</evidence>
<feature type="binding site" evidence="13">
    <location>
        <position position="161"/>
    </location>
    <ligand>
        <name>GTP</name>
        <dbReference type="ChEBI" id="CHEBI:37565"/>
    </ligand>
</feature>
<feature type="binding site" evidence="12">
    <location>
        <position position="217"/>
    </location>
    <ligand>
        <name>GTP</name>
        <dbReference type="ChEBI" id="CHEBI:37565"/>
    </ligand>
</feature>
<feature type="binding site" evidence="12">
    <location>
        <position position="122"/>
    </location>
    <ligand>
        <name>GTP</name>
        <dbReference type="ChEBI" id="CHEBI:37565"/>
    </ligand>
</feature>
<keyword evidence="7 15" id="KW-0931">ER-Golgi transport</keyword>
<dbReference type="GO" id="GO:0016192">
    <property type="term" value="P:vesicle-mediated transport"/>
    <property type="evidence" value="ECO:0007669"/>
    <property type="project" value="UniProtKB-KW"/>
</dbReference>
<keyword evidence="8 15" id="KW-0653">Protein transport</keyword>
<dbReference type="GO" id="GO:0015031">
    <property type="term" value="P:protein transport"/>
    <property type="evidence" value="ECO:0007669"/>
    <property type="project" value="UniProtKB-KW"/>
</dbReference>
<feature type="binding site" evidence="14">
    <location>
        <position position="139"/>
    </location>
    <ligand>
        <name>Mg(2+)</name>
        <dbReference type="ChEBI" id="CHEBI:18420"/>
    </ligand>
</feature>
<keyword evidence="4 15" id="KW-0813">Transport</keyword>
<evidence type="ECO:0000256" key="15">
    <source>
        <dbReference type="RuleBase" id="RU003926"/>
    </source>
</evidence>
<evidence type="ECO:0000256" key="12">
    <source>
        <dbReference type="PIRSR" id="PIRSR606687-2"/>
    </source>
</evidence>
<dbReference type="FunFam" id="3.40.50.300:FF:000261">
    <property type="entry name" value="GTP-binding protein SAR1A"/>
    <property type="match status" value="1"/>
</dbReference>
<keyword evidence="18" id="KW-1185">Reference proteome</keyword>
<evidence type="ECO:0000256" key="5">
    <source>
        <dbReference type="ARBA" id="ARBA00022741"/>
    </source>
</evidence>
<sequence length="281" mass="32531">MTLSFLPQRRTKHTRRAASTQRDRERFRSTHPRPLPPPHLGLLSHHQPPRSRRSPPPPSPKRRERGRRRGRRQSEEEAGEKERRGEKKMFLWDWFYGVLASLGLWQKEAKILFLGLDNAGKTTLLHMLKDERLVQHQPTQHPTSEELSIGKIKFKAFDLGGHQIARRVWKDYYAKVDAVVYLVDAYDKERFAESKKELDALLSDDSLANVPFLILGNKIDIPYAASEEELRYHLGLSNFTTGKGKVNLGDSNVRPLEVFMCSVVRKMGYGDGFKWVSQYIK</sequence>
<dbReference type="PROSITE" id="PS51422">
    <property type="entry name" value="SAR1"/>
    <property type="match status" value="1"/>
</dbReference>
<evidence type="ECO:0000256" key="14">
    <source>
        <dbReference type="PIRSR" id="PIRSR606689-2"/>
    </source>
</evidence>
<evidence type="ECO:0000313" key="18">
    <source>
        <dbReference type="Proteomes" id="UP001497457"/>
    </source>
</evidence>
<dbReference type="PROSITE" id="PS51417">
    <property type="entry name" value="ARF"/>
    <property type="match status" value="1"/>
</dbReference>
<evidence type="ECO:0000256" key="4">
    <source>
        <dbReference type="ARBA" id="ARBA00022448"/>
    </source>
</evidence>
<feature type="binding site" evidence="12">
    <location>
        <position position="121"/>
    </location>
    <ligand>
        <name>GTP</name>
        <dbReference type="ChEBI" id="CHEBI:37565"/>
    </ligand>
</feature>
<evidence type="ECO:0000256" key="10">
    <source>
        <dbReference type="ARBA" id="ARBA00023134"/>
    </source>
</evidence>
<dbReference type="GO" id="GO:0005794">
    <property type="term" value="C:Golgi apparatus"/>
    <property type="evidence" value="ECO:0007669"/>
    <property type="project" value="UniProtKB-SubCell"/>
</dbReference>
<dbReference type="PRINTS" id="PR00328">
    <property type="entry name" value="SAR1GTPBP"/>
</dbReference>
<accession>A0ABC8Z9C8</accession>
<dbReference type="SMART" id="SM00177">
    <property type="entry name" value="ARF"/>
    <property type="match status" value="1"/>
</dbReference>
<keyword evidence="10 13" id="KW-0342">GTP-binding</keyword>
<evidence type="ECO:0000256" key="8">
    <source>
        <dbReference type="ARBA" id="ARBA00022927"/>
    </source>
</evidence>
<dbReference type="SUPFAM" id="SSF52540">
    <property type="entry name" value="P-loop containing nucleoside triphosphate hydrolases"/>
    <property type="match status" value="1"/>
</dbReference>
<feature type="binding site" evidence="12">
    <location>
        <position position="264"/>
    </location>
    <ligand>
        <name>GTP</name>
        <dbReference type="ChEBI" id="CHEBI:37565"/>
    </ligand>
</feature>
<feature type="compositionally biased region" description="Basic and acidic residues" evidence="16">
    <location>
        <begin position="72"/>
        <end position="82"/>
    </location>
</feature>
<evidence type="ECO:0000256" key="6">
    <source>
        <dbReference type="ARBA" id="ARBA00022824"/>
    </source>
</evidence>
<dbReference type="AlphaFoldDB" id="A0ABC8Z9C8"/>
<dbReference type="InterPro" id="IPR027417">
    <property type="entry name" value="P-loop_NTPase"/>
</dbReference>
<dbReference type="NCBIfam" id="TIGR00231">
    <property type="entry name" value="small_GTP"/>
    <property type="match status" value="1"/>
</dbReference>
<dbReference type="Pfam" id="PF00025">
    <property type="entry name" value="Arf"/>
    <property type="match status" value="1"/>
</dbReference>
<feature type="binding site" evidence="12">
    <location>
        <position position="220"/>
    </location>
    <ligand>
        <name>GTP</name>
        <dbReference type="ChEBI" id="CHEBI:37565"/>
    </ligand>
</feature>
<keyword evidence="9 15" id="KW-0333">Golgi apparatus</keyword>
<feature type="binding site" evidence="12">
    <location>
        <position position="118"/>
    </location>
    <ligand>
        <name>GTP</name>
        <dbReference type="ChEBI" id="CHEBI:37565"/>
    </ligand>
</feature>
<feature type="binding site" evidence="12">
    <location>
        <position position="120"/>
    </location>
    <ligand>
        <name>GTP</name>
        <dbReference type="ChEBI" id="CHEBI:37565"/>
    </ligand>
</feature>
<feature type="binding site" evidence="12">
    <location>
        <position position="263"/>
    </location>
    <ligand>
        <name>GTP</name>
        <dbReference type="ChEBI" id="CHEBI:37565"/>
    </ligand>
</feature>
<keyword evidence="6 15" id="KW-0256">Endoplasmic reticulum</keyword>
<keyword evidence="11" id="KW-0460">Magnesium</keyword>
<dbReference type="GO" id="GO:0005525">
    <property type="term" value="F:GTP binding"/>
    <property type="evidence" value="ECO:0007669"/>
    <property type="project" value="UniProtKB-KW"/>
</dbReference>
<dbReference type="InterPro" id="IPR006687">
    <property type="entry name" value="Small_GTPase_SAR1"/>
</dbReference>
<feature type="binding site" evidence="13">
    <location>
        <begin position="115"/>
        <end position="122"/>
    </location>
    <ligand>
        <name>GTP</name>
        <dbReference type="ChEBI" id="CHEBI:37565"/>
    </ligand>
</feature>
<evidence type="ECO:0000256" key="1">
    <source>
        <dbReference type="ARBA" id="ARBA00004240"/>
    </source>
</evidence>
<feature type="binding site" evidence="12">
    <location>
        <position position="218"/>
    </location>
    <ligand>
        <name>GTP</name>
        <dbReference type="ChEBI" id="CHEBI:37565"/>
    </ligand>
</feature>
<dbReference type="Gene3D" id="3.40.50.300">
    <property type="entry name" value="P-loop containing nucleotide triphosphate hydrolases"/>
    <property type="match status" value="1"/>
</dbReference>
<dbReference type="Proteomes" id="UP001497457">
    <property type="component" value="Chromosome 18b"/>
</dbReference>
<feature type="binding site" evidence="14">
    <location>
        <position position="122"/>
    </location>
    <ligand>
        <name>Mg(2+)</name>
        <dbReference type="ChEBI" id="CHEBI:18420"/>
    </ligand>
</feature>
<evidence type="ECO:0000256" key="9">
    <source>
        <dbReference type="ARBA" id="ARBA00023034"/>
    </source>
</evidence>
<proteinExistence type="inferred from homology"/>
<dbReference type="SMART" id="SM00178">
    <property type="entry name" value="SAR"/>
    <property type="match status" value="1"/>
</dbReference>
<evidence type="ECO:0000256" key="3">
    <source>
        <dbReference type="ARBA" id="ARBA00007507"/>
    </source>
</evidence>
<evidence type="ECO:0000256" key="13">
    <source>
        <dbReference type="PIRSR" id="PIRSR606689-1"/>
    </source>
</evidence>
<dbReference type="GO" id="GO:0005783">
    <property type="term" value="C:endoplasmic reticulum"/>
    <property type="evidence" value="ECO:0007669"/>
    <property type="project" value="UniProtKB-SubCell"/>
</dbReference>
<name>A0ABC8Z9C8_9POAL</name>
<feature type="binding site" evidence="12">
    <location>
        <position position="123"/>
    </location>
    <ligand>
        <name>GTP</name>
        <dbReference type="ChEBI" id="CHEBI:37565"/>
    </ligand>
</feature>
<organism evidence="17 18">
    <name type="scientific">Urochloa decumbens</name>
    <dbReference type="NCBI Taxonomy" id="240449"/>
    <lineage>
        <taxon>Eukaryota</taxon>
        <taxon>Viridiplantae</taxon>
        <taxon>Streptophyta</taxon>
        <taxon>Embryophyta</taxon>
        <taxon>Tracheophyta</taxon>
        <taxon>Spermatophyta</taxon>
        <taxon>Magnoliopsida</taxon>
        <taxon>Liliopsida</taxon>
        <taxon>Poales</taxon>
        <taxon>Poaceae</taxon>
        <taxon>PACMAD clade</taxon>
        <taxon>Panicoideae</taxon>
        <taxon>Panicodae</taxon>
        <taxon>Paniceae</taxon>
        <taxon>Melinidinae</taxon>
        <taxon>Urochloa</taxon>
    </lineage>
</organism>
<reference evidence="17 18" key="2">
    <citation type="submission" date="2024-10" db="EMBL/GenBank/DDBJ databases">
        <authorList>
            <person name="Ryan C."/>
        </authorList>
    </citation>
    <scope>NUCLEOTIDE SEQUENCE [LARGE SCALE GENOMIC DNA]</scope>
</reference>
<dbReference type="EMBL" id="OZ075128">
    <property type="protein sequence ID" value="CAL4956920.1"/>
    <property type="molecule type" value="Genomic_DNA"/>
</dbReference>
<comment type="subcellular location">
    <subcellularLocation>
        <location evidence="1">Endoplasmic reticulum</location>
    </subcellularLocation>
    <subcellularLocation>
        <location evidence="2">Golgi apparatus</location>
    </subcellularLocation>
</comment>
<dbReference type="InterPro" id="IPR006689">
    <property type="entry name" value="Small_GTPase_ARF/SAR"/>
</dbReference>
<dbReference type="PANTHER" id="PTHR45684">
    <property type="entry name" value="RE74312P"/>
    <property type="match status" value="1"/>
</dbReference>